<keyword evidence="2" id="KW-1185">Reference proteome</keyword>
<dbReference type="EMBL" id="JANJYI010000006">
    <property type="protein sequence ID" value="KAK2644780.1"/>
    <property type="molecule type" value="Genomic_DNA"/>
</dbReference>
<organism evidence="1 2">
    <name type="scientific">Dipteronia dyeriana</name>
    <dbReference type="NCBI Taxonomy" id="168575"/>
    <lineage>
        <taxon>Eukaryota</taxon>
        <taxon>Viridiplantae</taxon>
        <taxon>Streptophyta</taxon>
        <taxon>Embryophyta</taxon>
        <taxon>Tracheophyta</taxon>
        <taxon>Spermatophyta</taxon>
        <taxon>Magnoliopsida</taxon>
        <taxon>eudicotyledons</taxon>
        <taxon>Gunneridae</taxon>
        <taxon>Pentapetalae</taxon>
        <taxon>rosids</taxon>
        <taxon>malvids</taxon>
        <taxon>Sapindales</taxon>
        <taxon>Sapindaceae</taxon>
        <taxon>Hippocastanoideae</taxon>
        <taxon>Acereae</taxon>
        <taxon>Dipteronia</taxon>
    </lineage>
</organism>
<sequence length="214" mass="23958">MHGCLWKRLCKSKIKGGLGFRDLEVFNRALPANQCWRIIKIFESLSWRTLKGCYFPNCDFLEVAKKTSGSFLWNSLLWRIETGVKPDTAIWHFEGNEVYSVKSGYWLGCHIEPSPTAQVPIIIRIPIGYSLLLIVATYDTQVVGIMAIYILFSKDCGLDPCVLESDKTEAVDHVLNENLLNASYGSILSEIADLRAHTNGMNISAISSLANRVA</sequence>
<evidence type="ECO:0000313" key="2">
    <source>
        <dbReference type="Proteomes" id="UP001280121"/>
    </source>
</evidence>
<reference evidence="1" key="1">
    <citation type="journal article" date="2023" name="Plant J.">
        <title>Genome sequences and population genomics provide insights into the demographic history, inbreeding, and mutation load of two 'living fossil' tree species of Dipteronia.</title>
        <authorList>
            <person name="Feng Y."/>
            <person name="Comes H.P."/>
            <person name="Chen J."/>
            <person name="Zhu S."/>
            <person name="Lu R."/>
            <person name="Zhang X."/>
            <person name="Li P."/>
            <person name="Qiu J."/>
            <person name="Olsen K.M."/>
            <person name="Qiu Y."/>
        </authorList>
    </citation>
    <scope>NUCLEOTIDE SEQUENCE</scope>
    <source>
        <strain evidence="1">KIB01</strain>
    </source>
</reference>
<dbReference type="Proteomes" id="UP001280121">
    <property type="component" value="Unassembled WGS sequence"/>
</dbReference>
<gene>
    <name evidence="1" type="ORF">Ddye_019975</name>
</gene>
<protein>
    <submittedName>
        <fullName evidence="1">Uncharacterized protein</fullName>
    </submittedName>
</protein>
<accession>A0AAD9TYX3</accession>
<evidence type="ECO:0000313" key="1">
    <source>
        <dbReference type="EMBL" id="KAK2644780.1"/>
    </source>
</evidence>
<proteinExistence type="predicted"/>
<comment type="caution">
    <text evidence="1">The sequence shown here is derived from an EMBL/GenBank/DDBJ whole genome shotgun (WGS) entry which is preliminary data.</text>
</comment>
<name>A0AAD9TYX3_9ROSI</name>
<dbReference type="AlphaFoldDB" id="A0AAD9TYX3"/>